<comment type="caution">
    <text evidence="1">The sequence shown here is derived from an EMBL/GenBank/DDBJ whole genome shotgun (WGS) entry which is preliminary data.</text>
</comment>
<dbReference type="AlphaFoldDB" id="A0A179CZA3"/>
<name>A0A179CZA3_BIBTR</name>
<protein>
    <submittedName>
        <fullName evidence="1">Uncharacterized protein</fullName>
    </submittedName>
</protein>
<evidence type="ECO:0000313" key="2">
    <source>
        <dbReference type="Proteomes" id="UP000078358"/>
    </source>
</evidence>
<dbReference type="PATRIC" id="fig|1261658.3.peg.1722"/>
<organism evidence="1 2">
    <name type="scientific">Bibersteinia trehalosi Y31</name>
    <dbReference type="NCBI Taxonomy" id="1261658"/>
    <lineage>
        <taxon>Bacteria</taxon>
        <taxon>Pseudomonadati</taxon>
        <taxon>Pseudomonadota</taxon>
        <taxon>Gammaproteobacteria</taxon>
        <taxon>Pasteurellales</taxon>
        <taxon>Pasteurellaceae</taxon>
        <taxon>Bibersteinia</taxon>
    </lineage>
</organism>
<dbReference type="EMBL" id="JACI01000002">
    <property type="protein sequence ID" value="OAQ14940.1"/>
    <property type="molecule type" value="Genomic_DNA"/>
</dbReference>
<proteinExistence type="predicted"/>
<dbReference type="Proteomes" id="UP000078358">
    <property type="component" value="Unassembled WGS sequence"/>
</dbReference>
<gene>
    <name evidence="1" type="ORF">F480_08635</name>
</gene>
<sequence>MSLKNDTIKEENVVNGVPLYKFSDAECVIFKHNPAGLGGFLPKPLLHLKHQHALQNKGKKYDHREPRIN</sequence>
<accession>A0A179CZA3</accession>
<evidence type="ECO:0000313" key="1">
    <source>
        <dbReference type="EMBL" id="OAQ14940.1"/>
    </source>
</evidence>
<reference evidence="1 2" key="1">
    <citation type="submission" date="2014-01" db="EMBL/GenBank/DDBJ databases">
        <authorList>
            <person name="Zuccon D."/>
        </authorList>
    </citation>
    <scope>NUCLEOTIDE SEQUENCE [LARGE SCALE GENOMIC DNA]</scope>
    <source>
        <strain evidence="1 2">Y31</strain>
    </source>
</reference>